<feature type="compositionally biased region" description="Basic and acidic residues" evidence="6">
    <location>
        <begin position="162"/>
        <end position="171"/>
    </location>
</feature>
<dbReference type="InterPro" id="IPR036770">
    <property type="entry name" value="Ankyrin_rpt-contain_sf"/>
</dbReference>
<keyword evidence="2" id="KW-0677">Repeat</keyword>
<dbReference type="GO" id="GO:0000792">
    <property type="term" value="C:heterochromatin"/>
    <property type="evidence" value="ECO:0007669"/>
    <property type="project" value="TreeGrafter"/>
</dbReference>
<feature type="compositionally biased region" description="Acidic residues" evidence="6">
    <location>
        <begin position="34"/>
        <end position="43"/>
    </location>
</feature>
<reference evidence="8" key="1">
    <citation type="submission" date="2025-08" db="UniProtKB">
        <authorList>
            <consortium name="Ensembl"/>
        </authorList>
    </citation>
    <scope>IDENTIFICATION</scope>
</reference>
<dbReference type="Pfam" id="PF12796">
    <property type="entry name" value="Ank_2"/>
    <property type="match status" value="1"/>
</dbReference>
<feature type="compositionally biased region" description="Basic and acidic residues" evidence="6">
    <location>
        <begin position="198"/>
        <end position="207"/>
    </location>
</feature>
<feature type="compositionally biased region" description="Acidic residues" evidence="6">
    <location>
        <begin position="150"/>
        <end position="160"/>
    </location>
</feature>
<feature type="repeat" description="ANK" evidence="5">
    <location>
        <begin position="594"/>
        <end position="626"/>
    </location>
</feature>
<evidence type="ECO:0000256" key="6">
    <source>
        <dbReference type="SAM" id="MobiDB-lite"/>
    </source>
</evidence>
<dbReference type="SUPFAM" id="SSF54160">
    <property type="entry name" value="Chromo domain-like"/>
    <property type="match status" value="1"/>
</dbReference>
<name>A0A8C5INH0_JUNHY</name>
<feature type="compositionally biased region" description="Basic and acidic residues" evidence="6">
    <location>
        <begin position="179"/>
        <end position="190"/>
    </location>
</feature>
<dbReference type="OMA" id="PNRACHP"/>
<dbReference type="GO" id="GO:0003682">
    <property type="term" value="F:chromatin binding"/>
    <property type="evidence" value="ECO:0007669"/>
    <property type="project" value="TreeGrafter"/>
</dbReference>
<dbReference type="AlphaFoldDB" id="A0A8C5INH0"/>
<feature type="compositionally biased region" description="Polar residues" evidence="6">
    <location>
        <begin position="273"/>
        <end position="296"/>
    </location>
</feature>
<dbReference type="Gene3D" id="1.25.40.20">
    <property type="entry name" value="Ankyrin repeat-containing domain"/>
    <property type="match status" value="1"/>
</dbReference>
<dbReference type="InterPro" id="IPR023780">
    <property type="entry name" value="Chromo_domain"/>
</dbReference>
<dbReference type="PROSITE" id="PS00598">
    <property type="entry name" value="CHROMO_1"/>
    <property type="match status" value="1"/>
</dbReference>
<dbReference type="InterPro" id="IPR002110">
    <property type="entry name" value="Ankyrin_rpt"/>
</dbReference>
<feature type="repeat" description="ANK" evidence="5">
    <location>
        <begin position="528"/>
        <end position="560"/>
    </location>
</feature>
<dbReference type="PANTHER" id="PTHR24166:SF47">
    <property type="entry name" value="M-PHASE PHOSPHOPROTEIN 8"/>
    <property type="match status" value="1"/>
</dbReference>
<dbReference type="SMART" id="SM00298">
    <property type="entry name" value="CHROMO"/>
    <property type="match status" value="1"/>
</dbReference>
<keyword evidence="3 5" id="KW-0040">ANK repeat</keyword>
<evidence type="ECO:0000256" key="4">
    <source>
        <dbReference type="ARBA" id="ARBA00023242"/>
    </source>
</evidence>
<dbReference type="InterPro" id="IPR023779">
    <property type="entry name" value="Chromodomain_CS"/>
</dbReference>
<dbReference type="SMART" id="SM00248">
    <property type="entry name" value="ANK"/>
    <property type="match status" value="3"/>
</dbReference>
<evidence type="ECO:0000259" key="7">
    <source>
        <dbReference type="PROSITE" id="PS50013"/>
    </source>
</evidence>
<feature type="compositionally biased region" description="Basic and acidic residues" evidence="6">
    <location>
        <begin position="350"/>
        <end position="372"/>
    </location>
</feature>
<feature type="compositionally biased region" description="Acidic residues" evidence="6">
    <location>
        <begin position="67"/>
        <end position="79"/>
    </location>
</feature>
<dbReference type="CDD" id="cd18633">
    <property type="entry name" value="CD_MMP8"/>
    <property type="match status" value="1"/>
</dbReference>
<sequence>MAAAAARSGAEAAAAARLEGAEGEEETAAAAAAEDGEGGEEDGDRAGKAGKATGSAAAGGGEAGGGESEEDEEEGEDVFEVEKILDVKNEGGKTLYKVRWKGYTSDDDTWEPEAHLEDCKEVLLEFRKKIVDSKPKSVKKEIQKPLLNDDIFEAESDSDLQSETKDDDVSPKKKKKKSKEGEDKSSDDLKKKKSKSPKAKEKPRTECENSSDTLVLDSKPKKRTLETKEDSKDPKKQRKEDTKEIKKKKGEDLKIKSKEDSKYIQKYGDVQLDSESSPVDDSISQVTYNENSNINSENKDEKQKVISGEERLEQEIDEKDGIPDKYLDGSASNEDDDIDTRAKRKKKKIQKADDCREEDGKVEIQDSHLEKKSMHKKQTGQEKVPGELEIVSPAPSPVQKGVKLSADERVCRSMDSPGEEKEVKKTEIKEKSQKKEPEKEEKTRKEQKVLKSKYGKQQVLSLGMDMQLEWLTLEEFQKHLDGEDENHVSTEPISSALLRDAVKSGDYMTVKMALSSNEEYNLDQEDPSGMTLVMLAAAGGHDDLLRVLIRKGAKVNGRQKNGTTALIHAAEKNFLTTVAILLEAGAYVNMQQSSGETALMKACKRGNSDIVRLMIESGADCNILSKHQNSAMHFAKQCNNILVYEQLRSHLETLSKVAEDTIRNYFETRLALLEPVFPIACHRLCEGPDFSLDFNYKPPQNVPEGSGILLFVFHANFFGKDIVARLCGPCSVQAVVLNDKFQLPVFLDSHFIYSFSPTAGLNKLFIRLAEAPTAKVKLLIGAYRVQLQ</sequence>
<proteinExistence type="predicted"/>
<dbReference type="Ensembl" id="ENSJHYT00000008460.1">
    <property type="protein sequence ID" value="ENSJHYP00000006933.1"/>
    <property type="gene ID" value="ENSJHYG00000005418.1"/>
</dbReference>
<accession>A0A8C5INH0</accession>
<evidence type="ECO:0000313" key="8">
    <source>
        <dbReference type="Ensembl" id="ENSJHYP00000006933.1"/>
    </source>
</evidence>
<feature type="region of interest" description="Disordered" evidence="6">
    <location>
        <begin position="134"/>
        <end position="449"/>
    </location>
</feature>
<dbReference type="FunFam" id="2.40.50.40:FF:000022">
    <property type="entry name" value="M-phase phosphoprotein 8"/>
    <property type="match status" value="1"/>
</dbReference>
<dbReference type="SUPFAM" id="SSF48403">
    <property type="entry name" value="Ankyrin repeat"/>
    <property type="match status" value="1"/>
</dbReference>
<organism evidence="8 9">
    <name type="scientific">Junco hyemalis</name>
    <name type="common">Dark-eyed junco</name>
    <dbReference type="NCBI Taxonomy" id="40217"/>
    <lineage>
        <taxon>Eukaryota</taxon>
        <taxon>Metazoa</taxon>
        <taxon>Chordata</taxon>
        <taxon>Craniata</taxon>
        <taxon>Vertebrata</taxon>
        <taxon>Euteleostomi</taxon>
        <taxon>Archelosauria</taxon>
        <taxon>Archosauria</taxon>
        <taxon>Dinosauria</taxon>
        <taxon>Saurischia</taxon>
        <taxon>Theropoda</taxon>
        <taxon>Coelurosauria</taxon>
        <taxon>Aves</taxon>
        <taxon>Neognathae</taxon>
        <taxon>Neoaves</taxon>
        <taxon>Telluraves</taxon>
        <taxon>Australaves</taxon>
        <taxon>Passeriformes</taxon>
        <taxon>Passerellidae</taxon>
        <taxon>Junco</taxon>
    </lineage>
</organism>
<dbReference type="PANTHER" id="PTHR24166">
    <property type="entry name" value="ROLLING PEBBLES, ISOFORM B"/>
    <property type="match status" value="1"/>
</dbReference>
<evidence type="ECO:0000256" key="5">
    <source>
        <dbReference type="PROSITE-ProRule" id="PRU00023"/>
    </source>
</evidence>
<evidence type="ECO:0000256" key="3">
    <source>
        <dbReference type="ARBA" id="ARBA00023043"/>
    </source>
</evidence>
<dbReference type="Proteomes" id="UP000694408">
    <property type="component" value="Unplaced"/>
</dbReference>
<feature type="repeat" description="ANK" evidence="5">
    <location>
        <begin position="561"/>
        <end position="593"/>
    </location>
</feature>
<dbReference type="InterPro" id="IPR050889">
    <property type="entry name" value="Dendritic_Spine_Reg/Scaffold"/>
</dbReference>
<evidence type="ECO:0000256" key="1">
    <source>
        <dbReference type="ARBA" id="ARBA00004123"/>
    </source>
</evidence>
<feature type="domain" description="Chromo" evidence="7">
    <location>
        <begin position="79"/>
        <end position="129"/>
    </location>
</feature>
<dbReference type="InterPro" id="IPR000953">
    <property type="entry name" value="Chromo/chromo_shadow_dom"/>
</dbReference>
<dbReference type="PROSITE" id="PS50297">
    <property type="entry name" value="ANK_REP_REGION"/>
    <property type="match status" value="3"/>
</dbReference>
<evidence type="ECO:0000313" key="9">
    <source>
        <dbReference type="Proteomes" id="UP000694408"/>
    </source>
</evidence>
<feature type="compositionally biased region" description="Gly residues" evidence="6">
    <location>
        <begin position="57"/>
        <end position="66"/>
    </location>
</feature>
<dbReference type="PROSITE" id="PS50088">
    <property type="entry name" value="ANK_REPEAT"/>
    <property type="match status" value="3"/>
</dbReference>
<dbReference type="Gene3D" id="2.40.50.40">
    <property type="match status" value="1"/>
</dbReference>
<reference evidence="8" key="2">
    <citation type="submission" date="2025-09" db="UniProtKB">
        <authorList>
            <consortium name="Ensembl"/>
        </authorList>
    </citation>
    <scope>IDENTIFICATION</scope>
</reference>
<feature type="compositionally biased region" description="Basic and acidic residues" evidence="6">
    <location>
        <begin position="134"/>
        <end position="143"/>
    </location>
</feature>
<dbReference type="Pfam" id="PF00385">
    <property type="entry name" value="Chromo"/>
    <property type="match status" value="1"/>
</dbReference>
<feature type="region of interest" description="Disordered" evidence="6">
    <location>
        <begin position="1"/>
        <end position="83"/>
    </location>
</feature>
<evidence type="ECO:0000256" key="2">
    <source>
        <dbReference type="ARBA" id="ARBA00022737"/>
    </source>
</evidence>
<dbReference type="GO" id="GO:0005634">
    <property type="term" value="C:nucleus"/>
    <property type="evidence" value="ECO:0007669"/>
    <property type="project" value="UniProtKB-SubCell"/>
</dbReference>
<feature type="compositionally biased region" description="Basic and acidic residues" evidence="6">
    <location>
        <begin position="223"/>
        <end position="263"/>
    </location>
</feature>
<protein>
    <submittedName>
        <fullName evidence="8">M-phase phosphoprotein 8</fullName>
    </submittedName>
</protein>
<feature type="compositionally biased region" description="Basic and acidic residues" evidence="6">
    <location>
        <begin position="405"/>
        <end position="449"/>
    </location>
</feature>
<dbReference type="Pfam" id="PF00023">
    <property type="entry name" value="Ank"/>
    <property type="match status" value="1"/>
</dbReference>
<comment type="subcellular location">
    <subcellularLocation>
        <location evidence="1">Nucleus</location>
    </subcellularLocation>
</comment>
<keyword evidence="4" id="KW-0539">Nucleus</keyword>
<dbReference type="InterPro" id="IPR016197">
    <property type="entry name" value="Chromo-like_dom_sf"/>
</dbReference>
<keyword evidence="9" id="KW-1185">Reference proteome</keyword>
<feature type="compositionally biased region" description="Basic and acidic residues" evidence="6">
    <location>
        <begin position="297"/>
        <end position="327"/>
    </location>
</feature>
<feature type="compositionally biased region" description="Low complexity" evidence="6">
    <location>
        <begin position="1"/>
        <end position="18"/>
    </location>
</feature>
<dbReference type="PROSITE" id="PS50013">
    <property type="entry name" value="CHROMO_2"/>
    <property type="match status" value="1"/>
</dbReference>